<evidence type="ECO:0000259" key="6">
    <source>
        <dbReference type="PROSITE" id="PS50237"/>
    </source>
</evidence>
<comment type="catalytic activity">
    <reaction evidence="1">
        <text>S-ubiquitinyl-[E2 ubiquitin-conjugating enzyme]-L-cysteine + [acceptor protein]-L-lysine = [E2 ubiquitin-conjugating enzyme]-L-cysteine + N(6)-ubiquitinyl-[acceptor protein]-L-lysine.</text>
        <dbReference type="EC" id="2.3.2.26"/>
    </reaction>
</comment>
<evidence type="ECO:0000256" key="1">
    <source>
        <dbReference type="ARBA" id="ARBA00000885"/>
    </source>
</evidence>
<dbReference type="Proteomes" id="UP000002899">
    <property type="component" value="Chromosome IV"/>
</dbReference>
<dbReference type="Gene3D" id="3.30.2410.10">
    <property type="entry name" value="Hect, E3 ligase catalytic domain"/>
    <property type="match status" value="1"/>
</dbReference>
<dbReference type="PROSITE" id="PS50237">
    <property type="entry name" value="HECT"/>
    <property type="match status" value="1"/>
</dbReference>
<protein>
    <recommendedName>
        <fullName evidence="2">HECT-type E3 ubiquitin transferase</fullName>
        <ecNumber evidence="2">2.3.2.26</ecNumber>
    </recommendedName>
</protein>
<name>I7JD46_BABMR</name>
<evidence type="ECO:0000256" key="3">
    <source>
        <dbReference type="ARBA" id="ARBA00022679"/>
    </source>
</evidence>
<dbReference type="InterPro" id="IPR044611">
    <property type="entry name" value="E3A/B/C-like"/>
</dbReference>
<evidence type="ECO:0000256" key="4">
    <source>
        <dbReference type="ARBA" id="ARBA00022786"/>
    </source>
</evidence>
<organism evidence="7 8">
    <name type="scientific">Babesia microti (strain RI)</name>
    <dbReference type="NCBI Taxonomy" id="1133968"/>
    <lineage>
        <taxon>Eukaryota</taxon>
        <taxon>Sar</taxon>
        <taxon>Alveolata</taxon>
        <taxon>Apicomplexa</taxon>
        <taxon>Aconoidasida</taxon>
        <taxon>Piroplasmida</taxon>
        <taxon>Babesiidae</taxon>
        <taxon>Babesia</taxon>
    </lineage>
</organism>
<dbReference type="GO" id="GO:0061630">
    <property type="term" value="F:ubiquitin protein ligase activity"/>
    <property type="evidence" value="ECO:0007669"/>
    <property type="project" value="UniProtKB-EC"/>
</dbReference>
<dbReference type="InterPro" id="IPR000569">
    <property type="entry name" value="HECT_dom"/>
</dbReference>
<keyword evidence="8" id="KW-1185">Reference proteome</keyword>
<dbReference type="RefSeq" id="XP_012650023.1">
    <property type="nucleotide sequence ID" value="XM_012794569.1"/>
</dbReference>
<dbReference type="InterPro" id="IPR035983">
    <property type="entry name" value="Hect_E3_ubiquitin_ligase"/>
</dbReference>
<dbReference type="KEGG" id="bmic:BmR1_04g07100"/>
<feature type="domain" description="HECT" evidence="6">
    <location>
        <begin position="497"/>
        <end position="833"/>
    </location>
</feature>
<reference evidence="7 8" key="1">
    <citation type="journal article" date="2012" name="Nucleic Acids Res.">
        <title>Sequencing of the smallest Apicomplexan genome from the human pathogen Babesia microti.</title>
        <authorList>
            <person name="Cornillot E."/>
            <person name="Hadj-Kaddour K."/>
            <person name="Dassouli A."/>
            <person name="Noel B."/>
            <person name="Ranwez V."/>
            <person name="Vacherie B."/>
            <person name="Augagneur Y."/>
            <person name="Bres V."/>
            <person name="Duclos A."/>
            <person name="Randazzo S."/>
            <person name="Carcy B."/>
            <person name="Debierre-Grockiego F."/>
            <person name="Delbecq S."/>
            <person name="Moubri-Menage K."/>
            <person name="Shams-Eldin H."/>
            <person name="Usmani-Brown S."/>
            <person name="Bringaud F."/>
            <person name="Wincker P."/>
            <person name="Vivares C.P."/>
            <person name="Schwarz R.T."/>
            <person name="Schetters T.P."/>
            <person name="Krause P.J."/>
            <person name="Gorenflot A."/>
            <person name="Berry V."/>
            <person name="Barbe V."/>
            <person name="Ben Mamoun C."/>
        </authorList>
    </citation>
    <scope>NUCLEOTIDE SEQUENCE [LARGE SCALE GENOMIC DNA]</scope>
    <source>
        <strain evidence="7 8">RI</strain>
    </source>
</reference>
<evidence type="ECO:0000256" key="5">
    <source>
        <dbReference type="PROSITE-ProRule" id="PRU00104"/>
    </source>
</evidence>
<dbReference type="Gene3D" id="3.90.1750.10">
    <property type="entry name" value="Hect, E3 ligase catalytic domains"/>
    <property type="match status" value="1"/>
</dbReference>
<dbReference type="GO" id="GO:0000209">
    <property type="term" value="P:protein polyubiquitination"/>
    <property type="evidence" value="ECO:0007669"/>
    <property type="project" value="InterPro"/>
</dbReference>
<dbReference type="SMART" id="SM00119">
    <property type="entry name" value="HECTc"/>
    <property type="match status" value="1"/>
</dbReference>
<dbReference type="AlphaFoldDB" id="I7JD46"/>
<sequence>MSRGPLSISIDKNEAIRKYKSGKIIAVFLKGFIQRKRWKLQLQQRLHLLKCQILHNNSDISDETVEKVWEMVRISYFAKIRDFETLNLLSELVDLGKITKESQHIFLLRLFTRLFMTYECYKNVGFVYPLTNMLYISGDIYDNDSINFLAYAGSMTLSKMEMRFLDKISLILRNFGNKINCSQFHLTFWGTHSFSSESLNNFNLTKIFDSMTVSVSDCLFISPEIIVPLLFDQNIFCKNISTVLNYSTDGDFIQTILLSLAHMPSVVDVIKVDWPKIFRIIGSSRKGSLFIAIKYSKYLKDEHLSSLATCFFSSKLIKCIRDHFDKCCNGDISKMSSSIDAVVFLCRIYMYVDMILYDSEIINGFFSTIDNAKWIGYRFTQLAVYIDFVYNEEEVNSKMNQIYSSNTIICEVSRKIALRLSRMNIIKSDEWIVDKYLDKTNPFPPVPHAIPFSTRVESLRQQTFFEIDPRFIIYNRPYLIRRTHIVEDSLEALGHMSSDKLRLPFRVAFVDEFGNTEDGVDGGGIFKEFLLTLSKSIFDPSYGLFQVSNDSDMSLFPSISSGVAHENHLEMFNFVGIIVGKAIFEGILIEPVLSRLLLNLILGHRNGFDELQYFDPQLHMHLLKLTSLSDNELDELDLNFTATVNSLGIVETHELLLGGENKRVNRSNVHEYIWRLASFKCNTLIESQSAAFLCGVSKIIPLEWLRNFYPSELQLLISGSPLIDVRDMRKNTIYSGYTDDSLTIKHLWEIVEQRDMNWRSEFLAFITSCKRAPLLGFAHLKPQLCITLEPDVERLPTSSTCTNLLKLPDFKNKQLLSMKLDVALRNCHGFLLD</sequence>
<reference evidence="7 8" key="3">
    <citation type="journal article" date="2016" name="Sci. Rep.">
        <title>Genome-wide diversity and gene expression profiling of Babesia microti isolates identify polymorphic genes that mediate host-pathogen interactions.</title>
        <authorList>
            <person name="Silva J.C."/>
            <person name="Cornillot E."/>
            <person name="McCracken C."/>
            <person name="Usmani-Brown S."/>
            <person name="Dwivedi A."/>
            <person name="Ifeonu O.O."/>
            <person name="Crabtree J."/>
            <person name="Gotia H.T."/>
            <person name="Virji A.Z."/>
            <person name="Reynes C."/>
            <person name="Colinge J."/>
            <person name="Kumar V."/>
            <person name="Lawres L."/>
            <person name="Pazzi J.E."/>
            <person name="Pablo J.V."/>
            <person name="Hung C."/>
            <person name="Brancato J."/>
            <person name="Kumari P."/>
            <person name="Orvis J."/>
            <person name="Tretina K."/>
            <person name="Chibucos M."/>
            <person name="Ott S."/>
            <person name="Sadzewicz L."/>
            <person name="Sengamalay N."/>
            <person name="Shetty A.C."/>
            <person name="Su Q."/>
            <person name="Tallon L."/>
            <person name="Fraser C.M."/>
            <person name="Frutos R."/>
            <person name="Molina D.M."/>
            <person name="Krause P.J."/>
            <person name="Ben Mamoun C."/>
        </authorList>
    </citation>
    <scope>NUCLEOTIDE SEQUENCE [LARGE SCALE GENOMIC DNA]</scope>
    <source>
        <strain evidence="7 8">RI</strain>
    </source>
</reference>
<dbReference type="EMBL" id="LN871599">
    <property type="protein sequence ID" value="CCF75615.1"/>
    <property type="molecule type" value="Genomic_DNA"/>
</dbReference>
<keyword evidence="3" id="KW-0808">Transferase</keyword>
<dbReference type="CDD" id="cd00078">
    <property type="entry name" value="HECTc"/>
    <property type="match status" value="1"/>
</dbReference>
<evidence type="ECO:0000313" key="8">
    <source>
        <dbReference type="Proteomes" id="UP000002899"/>
    </source>
</evidence>
<dbReference type="Gene3D" id="3.30.2160.10">
    <property type="entry name" value="Hect, E3 ligase catalytic domain"/>
    <property type="match status" value="1"/>
</dbReference>
<evidence type="ECO:0000313" key="7">
    <source>
        <dbReference type="EMBL" id="CCF75615.1"/>
    </source>
</evidence>
<dbReference type="GO" id="GO:0016874">
    <property type="term" value="F:ligase activity"/>
    <property type="evidence" value="ECO:0007669"/>
    <property type="project" value="UniProtKB-KW"/>
</dbReference>
<accession>I7JD46</accession>
<dbReference type="Pfam" id="PF00632">
    <property type="entry name" value="HECT"/>
    <property type="match status" value="1"/>
</dbReference>
<dbReference type="EC" id="2.3.2.26" evidence="2"/>
<dbReference type="GO" id="GO:0006511">
    <property type="term" value="P:ubiquitin-dependent protein catabolic process"/>
    <property type="evidence" value="ECO:0007669"/>
    <property type="project" value="TreeGrafter"/>
</dbReference>
<dbReference type="OrthoDB" id="8068875at2759"/>
<gene>
    <name evidence="7" type="ORF">BmR1_04g07100</name>
</gene>
<dbReference type="FunFam" id="3.30.2410.10:FF:000003">
    <property type="entry name" value="probable E3 ubiquitin-protein ligase HERC4 isoform X1"/>
    <property type="match status" value="1"/>
</dbReference>
<dbReference type="VEuPathDB" id="PiroplasmaDB:BmR1_04g07100"/>
<dbReference type="PANTHER" id="PTHR45700:SF2">
    <property type="entry name" value="UBIQUITIN-PROTEIN LIGASE E3C"/>
    <property type="match status" value="1"/>
</dbReference>
<dbReference type="GeneID" id="24426067"/>
<feature type="active site" description="Glycyl thioester intermediate" evidence="5">
    <location>
        <position position="801"/>
    </location>
</feature>
<keyword evidence="4 5" id="KW-0833">Ubl conjugation pathway</keyword>
<reference evidence="7 8" key="2">
    <citation type="journal article" date="2013" name="PLoS ONE">
        <title>Whole genome mapping and re-organization of the nuclear and mitochondrial genomes of Babesia microti isolates.</title>
        <authorList>
            <person name="Cornillot E."/>
            <person name="Dassouli A."/>
            <person name="Garg A."/>
            <person name="Pachikara N."/>
            <person name="Randazzo S."/>
            <person name="Depoix D."/>
            <person name="Carcy B."/>
            <person name="Delbecq S."/>
            <person name="Frutos R."/>
            <person name="Silva J.C."/>
            <person name="Sutton R."/>
            <person name="Krause P.J."/>
            <person name="Mamoun C.B."/>
        </authorList>
    </citation>
    <scope>NUCLEOTIDE SEQUENCE [LARGE SCALE GENOMIC DNA]</scope>
    <source>
        <strain evidence="7 8">RI</strain>
    </source>
</reference>
<dbReference type="PANTHER" id="PTHR45700">
    <property type="entry name" value="UBIQUITIN-PROTEIN LIGASE E3C"/>
    <property type="match status" value="1"/>
</dbReference>
<evidence type="ECO:0000256" key="2">
    <source>
        <dbReference type="ARBA" id="ARBA00012485"/>
    </source>
</evidence>
<keyword evidence="7" id="KW-0436">Ligase</keyword>
<proteinExistence type="predicted"/>
<dbReference type="SUPFAM" id="SSF56204">
    <property type="entry name" value="Hect, E3 ligase catalytic domain"/>
    <property type="match status" value="1"/>
</dbReference>